<dbReference type="CDD" id="cd09272">
    <property type="entry name" value="RNase_HI_RT_Ty1"/>
    <property type="match status" value="1"/>
</dbReference>
<organism evidence="2 3">
    <name type="scientific">Linum trigynum</name>
    <dbReference type="NCBI Taxonomy" id="586398"/>
    <lineage>
        <taxon>Eukaryota</taxon>
        <taxon>Viridiplantae</taxon>
        <taxon>Streptophyta</taxon>
        <taxon>Embryophyta</taxon>
        <taxon>Tracheophyta</taxon>
        <taxon>Spermatophyta</taxon>
        <taxon>Magnoliopsida</taxon>
        <taxon>eudicotyledons</taxon>
        <taxon>Gunneridae</taxon>
        <taxon>Pentapetalae</taxon>
        <taxon>rosids</taxon>
        <taxon>fabids</taxon>
        <taxon>Malpighiales</taxon>
        <taxon>Linaceae</taxon>
        <taxon>Linum</taxon>
    </lineage>
</organism>
<dbReference type="PANTHER" id="PTHR11439:SF497">
    <property type="entry name" value="CYSTEINE-RICH RLK (RECEPTOR-LIKE PROTEIN KINASE) 8"/>
    <property type="match status" value="1"/>
</dbReference>
<dbReference type="Pfam" id="PF07727">
    <property type="entry name" value="RVT_2"/>
    <property type="match status" value="1"/>
</dbReference>
<dbReference type="PANTHER" id="PTHR11439">
    <property type="entry name" value="GAG-POL-RELATED RETROTRANSPOSON"/>
    <property type="match status" value="1"/>
</dbReference>
<evidence type="ECO:0000313" key="3">
    <source>
        <dbReference type="Proteomes" id="UP001497516"/>
    </source>
</evidence>
<dbReference type="SUPFAM" id="SSF56672">
    <property type="entry name" value="DNA/RNA polymerases"/>
    <property type="match status" value="1"/>
</dbReference>
<dbReference type="InterPro" id="IPR043502">
    <property type="entry name" value="DNA/RNA_pol_sf"/>
</dbReference>
<dbReference type="EMBL" id="OZ034822">
    <property type="protein sequence ID" value="CAL1410190.1"/>
    <property type="molecule type" value="Genomic_DNA"/>
</dbReference>
<keyword evidence="3" id="KW-1185">Reference proteome</keyword>
<gene>
    <name evidence="2" type="ORF">LTRI10_LOCUS49628</name>
</gene>
<protein>
    <recommendedName>
        <fullName evidence="1">Reverse transcriptase Ty1/copia-type domain-containing protein</fullName>
    </recommendedName>
</protein>
<name>A0AAV2GHJ1_9ROSI</name>
<accession>A0AAV2GHJ1</accession>
<reference evidence="2 3" key="1">
    <citation type="submission" date="2024-04" db="EMBL/GenBank/DDBJ databases">
        <authorList>
            <person name="Fracassetti M."/>
        </authorList>
    </citation>
    <scope>NUCLEOTIDE SEQUENCE [LARGE SCALE GENOMIC DNA]</scope>
</reference>
<dbReference type="InterPro" id="IPR013103">
    <property type="entry name" value="RVT_2"/>
</dbReference>
<proteinExistence type="predicted"/>
<evidence type="ECO:0000259" key="1">
    <source>
        <dbReference type="Pfam" id="PF07727"/>
    </source>
</evidence>
<dbReference type="Proteomes" id="UP001497516">
    <property type="component" value="Chromosome 9"/>
</dbReference>
<evidence type="ECO:0000313" key="2">
    <source>
        <dbReference type="EMBL" id="CAL1410190.1"/>
    </source>
</evidence>
<sequence length="498" mass="56408">MNEEFDALHANHTWTVIDLPVPCPPTIGCRWVYNIKLLPDGELERHKAHLVTLGYTQEHGVDYNETFAPMAKMSTVRTLLSVAALQNWKLLQMDVKNVFLHGDLEEVIYMERPPGYTVGRLDQVCLLHRSLYELKQAPRAWFEKFQSTICSLGLQQSLNDPSLFTKVTSAGIVVLLLYVDDMIITGSDNQGIRHLQDGLKSAFRIKDLGELSYFLGLEASRSSKGIMFSQRKYITDLLGDNQFEDCHPVKTPMELNLKLHRDSGERLQDGSQYRSIVGSLIYLSATRPDISYAVQVVSQFMTDPRVDHLAAVHRILRYLKGTQDCGLLFPSTGSATLCGFSDSDFAGCVDTRRSTSGWCIQFGGSFISWRCKKQDKVSKSSTEAEYRAMSEVSSELVWIHRLLADLGVSCPTPMELHVDNTSAIRIATNPVLHDIMKHIEIHVHYIRDLVRDGTIQLQHIQTEEQVVDLFTKPFPTSRHWYLGDKLMLRTRHQFGGGC</sequence>
<dbReference type="AlphaFoldDB" id="A0AAV2GHJ1"/>
<feature type="domain" description="Reverse transcriptase Ty1/copia-type" evidence="1">
    <location>
        <begin position="11"/>
        <end position="254"/>
    </location>
</feature>